<accession>A0A1X7D1Z8</accession>
<sequence length="292" mass="32150">MKKCFKLLLAVLISLTILPSLASADAAVGDVIVTLGENLTQEQKTKLLNEMEVPQDAQEVTVSNAEEHEYLGDFIPKSQIGTKAISSASITLGEKDSGLNITTNNINWVTDEMYTNALITAGVKDAKIYITAPFEVSGTAALTGILKAYEVQSGEEIPEDVKKIANEEMVETSQLGDSVGKEKAAALMANVKEEIAKNTPENKEEIKQIIENNANELNINLTTGEINSLVNFFNKLTNIDINWNQIENQFNVTKEKVSDFLNSEEGQSFLQKLKEFFMSIINAIRSFFASLF</sequence>
<accession>A0A0H4L064</accession>
<proteinExistence type="predicted"/>
<gene>
    <name evidence="1" type="ORF">BEH_19120</name>
</gene>
<reference evidence="1 2" key="1">
    <citation type="journal article" date="2015" name="PLoS ONE">
        <title>Genome Sequence of Bacillus endophyticus and Analysis of Its Companion Mechanism in the Ketogulonigenium vulgare-Bacillus Strain Consortium.</title>
        <authorList>
            <person name="Jia N."/>
            <person name="Du J."/>
            <person name="Ding M.Z."/>
            <person name="Gao F."/>
            <person name="Yuan Y.J."/>
        </authorList>
    </citation>
    <scope>NUCLEOTIDE SEQUENCE [LARGE SCALE GENOMIC DNA]</scope>
    <source>
        <strain evidence="1 2">Hbe603</strain>
    </source>
</reference>
<organism evidence="1 2">
    <name type="scientific">Priestia filamentosa</name>
    <dbReference type="NCBI Taxonomy" id="1402861"/>
    <lineage>
        <taxon>Bacteria</taxon>
        <taxon>Bacillati</taxon>
        <taxon>Bacillota</taxon>
        <taxon>Bacilli</taxon>
        <taxon>Bacillales</taxon>
        <taxon>Bacillaceae</taxon>
        <taxon>Priestia</taxon>
    </lineage>
</organism>
<protein>
    <submittedName>
        <fullName evidence="1">Uncharacterized protein</fullName>
    </submittedName>
</protein>
<dbReference type="Pfam" id="PF06207">
    <property type="entry name" value="DUF1002"/>
    <property type="match status" value="1"/>
</dbReference>
<dbReference type="eggNOG" id="COG4086">
    <property type="taxonomic scope" value="Bacteria"/>
</dbReference>
<dbReference type="Proteomes" id="UP000036202">
    <property type="component" value="Chromosome"/>
</dbReference>
<keyword evidence="2" id="KW-1185">Reference proteome</keyword>
<evidence type="ECO:0000313" key="1">
    <source>
        <dbReference type="EMBL" id="AKO94013.1"/>
    </source>
</evidence>
<dbReference type="AlphaFoldDB" id="A0A0H4L064"/>
<evidence type="ECO:0000313" key="2">
    <source>
        <dbReference type="Proteomes" id="UP000036202"/>
    </source>
</evidence>
<dbReference type="OrthoDB" id="9810153at2"/>
<dbReference type="KEGG" id="beo:BEH_19120"/>
<name>A0A0H4L064_9BACI</name>
<dbReference type="PATRIC" id="fig|135735.6.peg.4057"/>
<dbReference type="GeneID" id="93700055"/>
<dbReference type="EMBL" id="CP011974">
    <property type="protein sequence ID" value="AKO94013.1"/>
    <property type="molecule type" value="Genomic_DNA"/>
</dbReference>
<dbReference type="RefSeq" id="WP_019391627.1">
    <property type="nucleotide sequence ID" value="NZ_ALIM01000014.1"/>
</dbReference>
<dbReference type="InterPro" id="IPR009343">
    <property type="entry name" value="DUF1002"/>
</dbReference>
<reference evidence="2" key="2">
    <citation type="submission" date="2015-06" db="EMBL/GenBank/DDBJ databases">
        <title>Genome Sequence of Bacillus endophyticus and Analysis of its Companion Mechanism in the Ketogulonigenium vulgare-Bacillus strain Consortium.</title>
        <authorList>
            <person name="Jia N."/>
            <person name="Du J."/>
            <person name="Ding M.-Z."/>
            <person name="Gao F."/>
            <person name="Yuan Y.-J."/>
        </authorList>
    </citation>
    <scope>NUCLEOTIDE SEQUENCE [LARGE SCALE GENOMIC DNA]</scope>
    <source>
        <strain evidence="2">Hbe603</strain>
    </source>
</reference>